<dbReference type="PROSITE" id="PS51186">
    <property type="entry name" value="GNAT"/>
    <property type="match status" value="1"/>
</dbReference>
<gene>
    <name evidence="2" type="ORF">Sya03_30890</name>
</gene>
<dbReference type="SUPFAM" id="SSF55729">
    <property type="entry name" value="Acyl-CoA N-acyltransferases (Nat)"/>
    <property type="match status" value="1"/>
</dbReference>
<comment type="caution">
    <text evidence="2">The sequence shown here is derived from an EMBL/GenBank/DDBJ whole genome shotgun (WGS) entry which is preliminary data.</text>
</comment>
<dbReference type="AlphaFoldDB" id="A0A8J3Y9F6"/>
<dbReference type="EMBL" id="BOOY01000024">
    <property type="protein sequence ID" value="GIJ03737.1"/>
    <property type="molecule type" value="Genomic_DNA"/>
</dbReference>
<name>A0A8J3Y9F6_9ACTN</name>
<dbReference type="Gene3D" id="3.40.630.30">
    <property type="match status" value="1"/>
</dbReference>
<evidence type="ECO:0000259" key="1">
    <source>
        <dbReference type="PROSITE" id="PS51186"/>
    </source>
</evidence>
<reference evidence="2" key="1">
    <citation type="submission" date="2021-01" db="EMBL/GenBank/DDBJ databases">
        <title>Whole genome shotgun sequence of Spirilliplanes yamanashiensis NBRC 15828.</title>
        <authorList>
            <person name="Komaki H."/>
            <person name="Tamura T."/>
        </authorList>
    </citation>
    <scope>NUCLEOTIDE SEQUENCE</scope>
    <source>
        <strain evidence="2">NBRC 15828</strain>
    </source>
</reference>
<organism evidence="2 3">
    <name type="scientific">Spirilliplanes yamanashiensis</name>
    <dbReference type="NCBI Taxonomy" id="42233"/>
    <lineage>
        <taxon>Bacteria</taxon>
        <taxon>Bacillati</taxon>
        <taxon>Actinomycetota</taxon>
        <taxon>Actinomycetes</taxon>
        <taxon>Micromonosporales</taxon>
        <taxon>Micromonosporaceae</taxon>
        <taxon>Spirilliplanes</taxon>
    </lineage>
</organism>
<dbReference type="CDD" id="cd04301">
    <property type="entry name" value="NAT_SF"/>
    <property type="match status" value="1"/>
</dbReference>
<evidence type="ECO:0000313" key="3">
    <source>
        <dbReference type="Proteomes" id="UP000652013"/>
    </source>
</evidence>
<dbReference type="RefSeq" id="WP_203939008.1">
    <property type="nucleotide sequence ID" value="NZ_BAAAGJ010000002.1"/>
</dbReference>
<dbReference type="InterPro" id="IPR016181">
    <property type="entry name" value="Acyl_CoA_acyltransferase"/>
</dbReference>
<sequence length="175" mass="18786">MPTLVAPTADLHTAWLAMRDEWGRGVHQDGSGLRPGDEVDSPAGFAAWVAKLRRLGDESVPPPEGWVHAAFWWIAGDDGALLGAISLRYSLNDFLLDAGGHIGYGVRPSARGRGVATWALGAVLAAARGRGLGRVLVTCDETNPASARVIERHGGVLEDVRDTVLGRTRRYWITL</sequence>
<accession>A0A8J3Y9F6</accession>
<evidence type="ECO:0000313" key="2">
    <source>
        <dbReference type="EMBL" id="GIJ03737.1"/>
    </source>
</evidence>
<dbReference type="Pfam" id="PF13302">
    <property type="entry name" value="Acetyltransf_3"/>
    <property type="match status" value="1"/>
</dbReference>
<feature type="domain" description="N-acetyltransferase" evidence="1">
    <location>
        <begin position="31"/>
        <end position="175"/>
    </location>
</feature>
<dbReference type="PANTHER" id="PTHR39173">
    <property type="entry name" value="ACETYLTRANSFERASE"/>
    <property type="match status" value="1"/>
</dbReference>
<keyword evidence="3" id="KW-1185">Reference proteome</keyword>
<dbReference type="Proteomes" id="UP000652013">
    <property type="component" value="Unassembled WGS sequence"/>
</dbReference>
<dbReference type="GO" id="GO:0016747">
    <property type="term" value="F:acyltransferase activity, transferring groups other than amino-acyl groups"/>
    <property type="evidence" value="ECO:0007669"/>
    <property type="project" value="InterPro"/>
</dbReference>
<dbReference type="InterPro" id="IPR000182">
    <property type="entry name" value="GNAT_dom"/>
</dbReference>
<proteinExistence type="predicted"/>
<protein>
    <submittedName>
        <fullName evidence="2">Acetyltransferase</fullName>
    </submittedName>
</protein>
<dbReference type="PANTHER" id="PTHR39173:SF1">
    <property type="entry name" value="ACETYLTRANSFERASE"/>
    <property type="match status" value="1"/>
</dbReference>